<sequence length="222" mass="24300">MADDIIVAISLLLEYTETSKELNKKQFMALHATVDPVFESAKSSIDQWKVYAETATPTELAEQVKIEAAQERVLIAKMKPIAEGLIEKLIDSIPLPPPASEVSSTQTAIFPVPPTSSVFLRGSAAASQEGVQKSGGSGNYWVLYASVDAEGEYSTVVVGDPYKANLFFLSRTPTITDTEFEKMKEAAKANHYFINIVGLIKTEQSPEVCKHAPELKDKVIFE</sequence>
<gene>
    <name evidence="2" type="ORF">Cvel_20637.t1</name>
</gene>
<protein>
    <recommendedName>
        <fullName evidence="1">Lipocalin/cytosolic fatty-acid binding domain-containing protein</fullName>
    </recommendedName>
</protein>
<dbReference type="EMBL" id="CDMZ01000961">
    <property type="protein sequence ID" value="CUC09494.1"/>
    <property type="molecule type" value="Genomic_DNA"/>
</dbReference>
<dbReference type="Pfam" id="PF08212">
    <property type="entry name" value="Lipocalin_2"/>
    <property type="match status" value="1"/>
</dbReference>
<evidence type="ECO:0000259" key="1">
    <source>
        <dbReference type="Pfam" id="PF08212"/>
    </source>
</evidence>
<dbReference type="Gene3D" id="2.40.128.20">
    <property type="match status" value="1"/>
</dbReference>
<name>A0A0K6S7L2_9ALVE</name>
<accession>A0A0K6S7L2</accession>
<evidence type="ECO:0000313" key="2">
    <source>
        <dbReference type="EMBL" id="CUC09494.1"/>
    </source>
</evidence>
<dbReference type="InterPro" id="IPR000566">
    <property type="entry name" value="Lipocln_cytosolic_FA-bd_dom"/>
</dbReference>
<dbReference type="VEuPathDB" id="CryptoDB:Cvel_20637"/>
<organism evidence="2">
    <name type="scientific">Chromera velia CCMP2878</name>
    <dbReference type="NCBI Taxonomy" id="1169474"/>
    <lineage>
        <taxon>Eukaryota</taxon>
        <taxon>Sar</taxon>
        <taxon>Alveolata</taxon>
        <taxon>Colpodellida</taxon>
        <taxon>Chromeraceae</taxon>
        <taxon>Chromera</taxon>
    </lineage>
</organism>
<proteinExistence type="predicted"/>
<feature type="domain" description="Lipocalin/cytosolic fatty-acid binding" evidence="1">
    <location>
        <begin position="136"/>
        <end position="195"/>
    </location>
</feature>
<dbReference type="SUPFAM" id="SSF50814">
    <property type="entry name" value="Lipocalins"/>
    <property type="match status" value="1"/>
</dbReference>
<reference evidence="2" key="1">
    <citation type="submission" date="2014-11" db="EMBL/GenBank/DDBJ databases">
        <title>Molecular phylogeny of cliff fern family Woodsiaceae with morphological implications.</title>
        <authorList>
            <person name="Shao Y.-Z."/>
            <person name="Wei R."/>
            <person name="Zhang X.-C."/>
        </authorList>
    </citation>
    <scope>NUCLEOTIDE SEQUENCE</scope>
</reference>
<dbReference type="AlphaFoldDB" id="A0A0K6S7L2"/>
<dbReference type="InterPro" id="IPR012674">
    <property type="entry name" value="Calycin"/>
</dbReference>